<evidence type="ECO:0000313" key="3">
    <source>
        <dbReference type="Proteomes" id="UP000585579"/>
    </source>
</evidence>
<sequence>MQSDDLIKEQILQLKIEIAQLEAEVNKLEIMISEKKYALNRLSELLEIRGVALNDNG</sequence>
<dbReference type="RefSeq" id="WP_167829521.1">
    <property type="nucleotide sequence ID" value="NZ_CP032683.1"/>
</dbReference>
<evidence type="ECO:0000313" key="2">
    <source>
        <dbReference type="EMBL" id="NLK32301.1"/>
    </source>
</evidence>
<dbReference type="Proteomes" id="UP000585579">
    <property type="component" value="Unassembled WGS sequence"/>
</dbReference>
<evidence type="ECO:0000256" key="1">
    <source>
        <dbReference type="SAM" id="Coils"/>
    </source>
</evidence>
<organism evidence="2 3">
    <name type="scientific">Methanosarcina flavescens</name>
    <dbReference type="NCBI Taxonomy" id="1715806"/>
    <lineage>
        <taxon>Archaea</taxon>
        <taxon>Methanobacteriati</taxon>
        <taxon>Methanobacteriota</taxon>
        <taxon>Stenosarchaea group</taxon>
        <taxon>Methanomicrobia</taxon>
        <taxon>Methanosarcinales</taxon>
        <taxon>Methanosarcinaceae</taxon>
        <taxon>Methanosarcina</taxon>
    </lineage>
</organism>
<comment type="caution">
    <text evidence="2">The sequence shown here is derived from an EMBL/GenBank/DDBJ whole genome shotgun (WGS) entry which is preliminary data.</text>
</comment>
<name>A0A7K4AUC6_9EURY</name>
<proteinExistence type="predicted"/>
<dbReference type="EMBL" id="JAAYQL010000029">
    <property type="protein sequence ID" value="NLK32301.1"/>
    <property type="molecule type" value="Genomic_DNA"/>
</dbReference>
<dbReference type="AlphaFoldDB" id="A0A7K4AUC6"/>
<dbReference type="GeneID" id="53687102"/>
<reference evidence="2 3" key="1">
    <citation type="journal article" date="2020" name="Biotechnol. Biofuels">
        <title>New insights from the biogas microbiome by comprehensive genome-resolved metagenomics of nearly 1600 species originating from multiple anaerobic digesters.</title>
        <authorList>
            <person name="Campanaro S."/>
            <person name="Treu L."/>
            <person name="Rodriguez-R L.M."/>
            <person name="Kovalovszki A."/>
            <person name="Ziels R.M."/>
            <person name="Maus I."/>
            <person name="Zhu X."/>
            <person name="Kougias P.G."/>
            <person name="Basile A."/>
            <person name="Luo G."/>
            <person name="Schluter A."/>
            <person name="Konstantinidis K.T."/>
            <person name="Angelidaki I."/>
        </authorList>
    </citation>
    <scope>NUCLEOTIDE SEQUENCE [LARGE SCALE GENOMIC DNA]</scope>
    <source>
        <strain evidence="2">AS22ysBPME_46</strain>
    </source>
</reference>
<gene>
    <name evidence="2" type="ORF">GX302_05530</name>
</gene>
<dbReference type="OrthoDB" id="135134at2157"/>
<feature type="coiled-coil region" evidence="1">
    <location>
        <begin position="4"/>
        <end position="38"/>
    </location>
</feature>
<accession>A0A7K4AUC6</accession>
<protein>
    <submittedName>
        <fullName evidence="2">Uncharacterized protein</fullName>
    </submittedName>
</protein>
<keyword evidence="1" id="KW-0175">Coiled coil</keyword>